<evidence type="ECO:0000313" key="2">
    <source>
        <dbReference type="EMBL" id="QVV87464.1"/>
    </source>
</evidence>
<evidence type="ECO:0000313" key="3">
    <source>
        <dbReference type="Proteomes" id="UP000680656"/>
    </source>
</evidence>
<dbReference type="RefSeq" id="WP_214418285.1">
    <property type="nucleotide sequence ID" value="NZ_CP075546.1"/>
</dbReference>
<dbReference type="SUPFAM" id="SSF53335">
    <property type="entry name" value="S-adenosyl-L-methionine-dependent methyltransferases"/>
    <property type="match status" value="1"/>
</dbReference>
<evidence type="ECO:0000259" key="1">
    <source>
        <dbReference type="PROSITE" id="PS50123"/>
    </source>
</evidence>
<dbReference type="Gene3D" id="3.40.50.150">
    <property type="entry name" value="Vaccinia Virus protein VP39"/>
    <property type="match status" value="1"/>
</dbReference>
<dbReference type="InterPro" id="IPR000780">
    <property type="entry name" value="CheR_MeTrfase"/>
</dbReference>
<accession>A0A8E7EHV7</accession>
<reference evidence="2 3" key="1">
    <citation type="submission" date="2021-05" db="EMBL/GenBank/DDBJ databases">
        <title>A novel Methanospirillum isolate from a pyrite-forming mixed culture.</title>
        <authorList>
            <person name="Bunk B."/>
            <person name="Sproer C."/>
            <person name="Spring S."/>
            <person name="Pester M."/>
        </authorList>
    </citation>
    <scope>NUCLEOTIDE SEQUENCE [LARGE SCALE GENOMIC DNA]</scope>
    <source>
        <strain evidence="2 3">J.3.6.1-F.2.7.3</strain>
    </source>
</reference>
<dbReference type="PROSITE" id="PS50123">
    <property type="entry name" value="CHER"/>
    <property type="match status" value="1"/>
</dbReference>
<dbReference type="EMBL" id="CP075546">
    <property type="protein sequence ID" value="QVV87464.1"/>
    <property type="molecule type" value="Genomic_DNA"/>
</dbReference>
<dbReference type="InterPro" id="IPR029063">
    <property type="entry name" value="SAM-dependent_MTases_sf"/>
</dbReference>
<keyword evidence="3" id="KW-1185">Reference proteome</keyword>
<dbReference type="InterPro" id="IPR019734">
    <property type="entry name" value="TPR_rpt"/>
</dbReference>
<dbReference type="SUPFAM" id="SSF48452">
    <property type="entry name" value="TPR-like"/>
    <property type="match status" value="1"/>
</dbReference>
<protein>
    <recommendedName>
        <fullName evidence="1">CheR-type methyltransferase domain-containing protein</fullName>
    </recommendedName>
</protein>
<dbReference type="KEGG" id="mrtj:KHC33_08735"/>
<organism evidence="2 3">
    <name type="scientific">Methanospirillum purgamenti</name>
    <dbReference type="NCBI Taxonomy" id="2834276"/>
    <lineage>
        <taxon>Archaea</taxon>
        <taxon>Methanobacteriati</taxon>
        <taxon>Methanobacteriota</taxon>
        <taxon>Stenosarchaea group</taxon>
        <taxon>Methanomicrobia</taxon>
        <taxon>Methanomicrobiales</taxon>
        <taxon>Methanospirillaceae</taxon>
        <taxon>Methanospirillum</taxon>
    </lineage>
</organism>
<dbReference type="GeneID" id="65097265"/>
<dbReference type="Proteomes" id="UP000680656">
    <property type="component" value="Chromosome"/>
</dbReference>
<dbReference type="GO" id="GO:0008757">
    <property type="term" value="F:S-adenosylmethionine-dependent methyltransferase activity"/>
    <property type="evidence" value="ECO:0007669"/>
    <property type="project" value="InterPro"/>
</dbReference>
<dbReference type="PANTHER" id="PTHR24422">
    <property type="entry name" value="CHEMOTAXIS PROTEIN METHYLTRANSFERASE"/>
    <property type="match status" value="1"/>
</dbReference>
<dbReference type="SMART" id="SM00028">
    <property type="entry name" value="TPR"/>
    <property type="match status" value="2"/>
</dbReference>
<dbReference type="Pfam" id="PF01739">
    <property type="entry name" value="CheR"/>
    <property type="match status" value="1"/>
</dbReference>
<gene>
    <name evidence="2" type="ORF">KHC33_08735</name>
</gene>
<proteinExistence type="predicted"/>
<dbReference type="Gene3D" id="1.25.40.10">
    <property type="entry name" value="Tetratricopeptide repeat domain"/>
    <property type="match status" value="1"/>
</dbReference>
<dbReference type="PANTHER" id="PTHR24422:SF10">
    <property type="entry name" value="CHEMOTAXIS PROTEIN METHYLTRANSFERASE 2"/>
    <property type="match status" value="1"/>
</dbReference>
<dbReference type="InterPro" id="IPR022642">
    <property type="entry name" value="CheR_C"/>
</dbReference>
<name>A0A8E7EHV7_9EURY</name>
<dbReference type="InterPro" id="IPR050903">
    <property type="entry name" value="Bact_Chemotaxis_MeTrfase"/>
</dbReference>
<feature type="domain" description="CheR-type methyltransferase" evidence="1">
    <location>
        <begin position="12"/>
        <end position="258"/>
    </location>
</feature>
<sequence>MNEKFDINVLIEVQQFILKHTGILFDDDHLQDLNRHLTSVCSDLNIPLSSCIHYMKDSSLNNQFVDALVHHITIGETYFFRDKNLFLYLRDYLFPDLIQKRRSEGKLFIRIWSAACSSGEEPYSLAILLNHLLSDINSWDIYILGTDINQKMLERARVGIYSRWSFRDDPILPIGQYFTPYPDNRMKINESIKKMVRFERMNLIRDTHFFHGLGPSSLDIIFCRNVLMYFSKNQSRDVVSHLIYSLRTGGFLIVSPQEIGIVSGQKIQLLHHGSVFLHVKNSPKKIVPEKTLEMTPDLNTDISQFEIEPVNLEFQEEEISDVFRSVPDYNITDGVQPSNNHSLEEKNSFNSFFDENKLQETGIIIERNSIAQNRLALKQIEAIIREYAGAREYEKALGWSERLIAQDPLHPRAYLLKAAILDEQGLYVQSLQVLRQSLYANPDYLPAHLAIAGIYSKIGKPDLARHHYNIAVDILNMMDEDKVLEETEGISASKMKEMIHLLLKG</sequence>
<dbReference type="AlphaFoldDB" id="A0A8E7EHV7"/>
<dbReference type="SMART" id="SM00138">
    <property type="entry name" value="MeTrc"/>
    <property type="match status" value="1"/>
</dbReference>
<dbReference type="InterPro" id="IPR011990">
    <property type="entry name" value="TPR-like_helical_dom_sf"/>
</dbReference>
<dbReference type="PRINTS" id="PR00996">
    <property type="entry name" value="CHERMTFRASE"/>
</dbReference>